<dbReference type="Pfam" id="PF13242">
    <property type="entry name" value="Hydrolase_like"/>
    <property type="match status" value="1"/>
</dbReference>
<dbReference type="EMBL" id="OJIN01000245">
    <property type="protein sequence ID" value="SPD76503.1"/>
    <property type="molecule type" value="Genomic_DNA"/>
</dbReference>
<keyword evidence="3 10" id="KW-0479">Metal-binding</keyword>
<organism evidence="11">
    <name type="scientific">uncultured Desulfobacterium sp</name>
    <dbReference type="NCBI Taxonomy" id="201089"/>
    <lineage>
        <taxon>Bacteria</taxon>
        <taxon>Pseudomonadati</taxon>
        <taxon>Thermodesulfobacteriota</taxon>
        <taxon>Desulfobacteria</taxon>
        <taxon>Desulfobacterales</taxon>
        <taxon>Desulfobacteriaceae</taxon>
        <taxon>Desulfobacterium</taxon>
        <taxon>environmental samples</taxon>
    </lineage>
</organism>
<dbReference type="NCBIfam" id="TIGR01662">
    <property type="entry name" value="HAD-SF-IIIA"/>
    <property type="match status" value="1"/>
</dbReference>
<dbReference type="PANTHER" id="PTHR42891:SF1">
    <property type="entry name" value="D-GLYCERO-BETA-D-MANNO-HEPTOSE-1,7-BISPHOSPHATE 7-PHOSPHATASE"/>
    <property type="match status" value="1"/>
</dbReference>
<feature type="binding site" evidence="10">
    <location>
        <position position="9"/>
    </location>
    <ligand>
        <name>Mg(2+)</name>
        <dbReference type="ChEBI" id="CHEBI:18420"/>
    </ligand>
</feature>
<proteinExistence type="inferred from homology"/>
<dbReference type="InterPro" id="IPR006549">
    <property type="entry name" value="HAD-SF_hydro_IIIA"/>
</dbReference>
<comment type="subcellular location">
    <subcellularLocation>
        <location evidence="1 7">Cytoplasm</location>
    </subcellularLocation>
</comment>
<feature type="binding site" evidence="10">
    <location>
        <position position="134"/>
    </location>
    <ligand>
        <name>Mg(2+)</name>
        <dbReference type="ChEBI" id="CHEBI:18420"/>
    </ligand>
</feature>
<feature type="binding site" evidence="10">
    <location>
        <position position="105"/>
    </location>
    <ligand>
        <name>Zn(2+)</name>
        <dbReference type="ChEBI" id="CHEBI:29105"/>
    </ligand>
</feature>
<dbReference type="PANTHER" id="PTHR42891">
    <property type="entry name" value="D-GLYCERO-BETA-D-MANNO-HEPTOSE-1,7-BISPHOSPHATE 7-PHOSPHATASE"/>
    <property type="match status" value="1"/>
</dbReference>
<dbReference type="GO" id="GO:0016791">
    <property type="term" value="F:phosphatase activity"/>
    <property type="evidence" value="ECO:0007669"/>
    <property type="project" value="InterPro"/>
</dbReference>
<keyword evidence="10" id="KW-0460">Magnesium</keyword>
<reference evidence="11" key="1">
    <citation type="submission" date="2018-01" db="EMBL/GenBank/DDBJ databases">
        <authorList>
            <person name="Regsiter A."/>
            <person name="William W."/>
        </authorList>
    </citation>
    <scope>NUCLEOTIDE SEQUENCE</scope>
    <source>
        <strain evidence="11">TRIP AH-1</strain>
    </source>
</reference>
<dbReference type="Gene3D" id="3.40.50.1000">
    <property type="entry name" value="HAD superfamily/HAD-like"/>
    <property type="match status" value="1"/>
</dbReference>
<evidence type="ECO:0000256" key="5">
    <source>
        <dbReference type="ARBA" id="ARBA00023277"/>
    </source>
</evidence>
<accession>A0A445N489</accession>
<dbReference type="AlphaFoldDB" id="A0A445N489"/>
<comment type="similarity">
    <text evidence="7">Belongs to the gmhB family.</text>
</comment>
<dbReference type="GO" id="GO:0046872">
    <property type="term" value="F:metal ion binding"/>
    <property type="evidence" value="ECO:0007669"/>
    <property type="project" value="UniProtKB-KW"/>
</dbReference>
<dbReference type="InterPro" id="IPR004446">
    <property type="entry name" value="Heptose_bisP_phosphatase"/>
</dbReference>
<keyword evidence="4 7" id="KW-0378">Hydrolase</keyword>
<dbReference type="InterPro" id="IPR023214">
    <property type="entry name" value="HAD_sf"/>
</dbReference>
<feature type="binding site" evidence="10">
    <location>
        <position position="92"/>
    </location>
    <ligand>
        <name>Zn(2+)</name>
        <dbReference type="ChEBI" id="CHEBI:29105"/>
    </ligand>
</feature>
<keyword evidence="5 7" id="KW-0119">Carbohydrate metabolism</keyword>
<evidence type="ECO:0000256" key="7">
    <source>
        <dbReference type="PIRNR" id="PIRNR004682"/>
    </source>
</evidence>
<dbReference type="EC" id="3.1.3.-" evidence="7"/>
<evidence type="ECO:0000256" key="10">
    <source>
        <dbReference type="PIRSR" id="PIRSR004682-4"/>
    </source>
</evidence>
<feature type="binding site" evidence="10">
    <location>
        <position position="90"/>
    </location>
    <ligand>
        <name>Zn(2+)</name>
        <dbReference type="ChEBI" id="CHEBI:29105"/>
    </ligand>
</feature>
<evidence type="ECO:0000313" key="11">
    <source>
        <dbReference type="EMBL" id="SPD76503.1"/>
    </source>
</evidence>
<dbReference type="GO" id="GO:0005737">
    <property type="term" value="C:cytoplasm"/>
    <property type="evidence" value="ECO:0007669"/>
    <property type="project" value="UniProtKB-SubCell"/>
</dbReference>
<feature type="site" description="Stabilizes the phosphoryl group" evidence="9">
    <location>
        <position position="51"/>
    </location>
</feature>
<comment type="cofactor">
    <cofactor evidence="10">
        <name>Zn(2+)</name>
        <dbReference type="ChEBI" id="CHEBI:29105"/>
    </cofactor>
</comment>
<name>A0A445N489_9BACT</name>
<evidence type="ECO:0000256" key="6">
    <source>
        <dbReference type="ARBA" id="ARBA00031828"/>
    </source>
</evidence>
<evidence type="ECO:0000256" key="8">
    <source>
        <dbReference type="PIRSR" id="PIRSR004682-1"/>
    </source>
</evidence>
<dbReference type="SUPFAM" id="SSF56784">
    <property type="entry name" value="HAD-like"/>
    <property type="match status" value="1"/>
</dbReference>
<feature type="binding site" evidence="10">
    <location>
        <position position="11"/>
    </location>
    <ligand>
        <name>Mg(2+)</name>
        <dbReference type="ChEBI" id="CHEBI:18420"/>
    </ligand>
</feature>
<dbReference type="CDD" id="cd07503">
    <property type="entry name" value="HAD_HisB-N"/>
    <property type="match status" value="1"/>
</dbReference>
<feature type="site" description="Contributes to substrate recognition" evidence="9">
    <location>
        <position position="108"/>
    </location>
</feature>
<evidence type="ECO:0000256" key="9">
    <source>
        <dbReference type="PIRSR" id="PIRSR004682-3"/>
    </source>
</evidence>
<dbReference type="PIRSF" id="PIRSF004682">
    <property type="entry name" value="GmhB"/>
    <property type="match status" value="1"/>
</dbReference>
<feature type="active site" description="Nucleophile" evidence="8">
    <location>
        <position position="11"/>
    </location>
</feature>
<dbReference type="GO" id="GO:0005975">
    <property type="term" value="P:carbohydrate metabolic process"/>
    <property type="evidence" value="ECO:0007669"/>
    <property type="project" value="InterPro"/>
</dbReference>
<protein>
    <recommendedName>
        <fullName evidence="6 7">D,D-heptose 1,7-bisphosphate phosphatase</fullName>
        <ecNumber evidence="7">3.1.3.-</ecNumber>
    </recommendedName>
</protein>
<keyword evidence="10" id="KW-0862">Zinc</keyword>
<comment type="cofactor">
    <cofactor evidence="10">
        <name>Mg(2+)</name>
        <dbReference type="ChEBI" id="CHEBI:18420"/>
    </cofactor>
</comment>
<sequence>MRRPAVFIDRDGTINEQMGYINHLSRFVMFPWSAEAIRSLNRHQYLAIVVSNQSGVARGYYPIDLVEEVHDHMRGLLAKEDAFVDAVFFCPHYPKGNVEEYSIECNCRKPGTGQIEAACNAFDIDMDNSFVVGDRYSDIELAKRSGLKSALVMTGYGLGDINYVFPRLSFRPDHVAKNLLQAVQWVIEQKIEA</sequence>
<evidence type="ECO:0000256" key="4">
    <source>
        <dbReference type="ARBA" id="ARBA00022801"/>
    </source>
</evidence>
<gene>
    <name evidence="11" type="primary">gmhB</name>
    <name evidence="11" type="ORF">PITCH_A980017</name>
</gene>
<evidence type="ECO:0000256" key="1">
    <source>
        <dbReference type="ARBA" id="ARBA00004496"/>
    </source>
</evidence>
<dbReference type="InterPro" id="IPR036412">
    <property type="entry name" value="HAD-like_sf"/>
</dbReference>
<evidence type="ECO:0000256" key="2">
    <source>
        <dbReference type="ARBA" id="ARBA00022490"/>
    </source>
</evidence>
<keyword evidence="2 7" id="KW-0963">Cytoplasm</keyword>
<feature type="active site" description="Nucleophile" evidence="8">
    <location>
        <position position="9"/>
    </location>
</feature>
<dbReference type="InterPro" id="IPR006543">
    <property type="entry name" value="Histidinol-phos"/>
</dbReference>
<feature type="site" description="Stabilizes the phosphoryl group" evidence="9">
    <location>
        <position position="109"/>
    </location>
</feature>
<feature type="binding site" evidence="10">
    <location>
        <position position="107"/>
    </location>
    <ligand>
        <name>Zn(2+)</name>
        <dbReference type="ChEBI" id="CHEBI:29105"/>
    </ligand>
</feature>
<dbReference type="NCBIfam" id="TIGR01656">
    <property type="entry name" value="Histidinol-ppas"/>
    <property type="match status" value="1"/>
</dbReference>
<evidence type="ECO:0000256" key="3">
    <source>
        <dbReference type="ARBA" id="ARBA00022723"/>
    </source>
</evidence>